<evidence type="ECO:0000313" key="2">
    <source>
        <dbReference type="EMBL" id="MFC0634440.1"/>
    </source>
</evidence>
<evidence type="ECO:0000313" key="3">
    <source>
        <dbReference type="Proteomes" id="UP001589906"/>
    </source>
</evidence>
<name>A0ABV6R497_9CAUL</name>
<feature type="signal peptide" evidence="1">
    <location>
        <begin position="1"/>
        <end position="22"/>
    </location>
</feature>
<gene>
    <name evidence="2" type="ORF">ACFFGE_11210</name>
</gene>
<reference evidence="2 3" key="1">
    <citation type="submission" date="2024-09" db="EMBL/GenBank/DDBJ databases">
        <authorList>
            <person name="Sun Q."/>
            <person name="Mori K."/>
        </authorList>
    </citation>
    <scope>NUCLEOTIDE SEQUENCE [LARGE SCALE GENOMIC DNA]</scope>
    <source>
        <strain evidence="2 3">NCAIM B.02621</strain>
    </source>
</reference>
<feature type="chain" id="PRO_5046005263" description="YARHG domain-containing protein" evidence="1">
    <location>
        <begin position="23"/>
        <end position="114"/>
    </location>
</feature>
<dbReference type="Proteomes" id="UP001589906">
    <property type="component" value="Unassembled WGS sequence"/>
</dbReference>
<keyword evidence="3" id="KW-1185">Reference proteome</keyword>
<evidence type="ECO:0008006" key="4">
    <source>
        <dbReference type="Google" id="ProtNLM"/>
    </source>
</evidence>
<organism evidence="2 3">
    <name type="scientific">Brevundimonas balnearis</name>
    <dbReference type="NCBI Taxonomy" id="1572858"/>
    <lineage>
        <taxon>Bacteria</taxon>
        <taxon>Pseudomonadati</taxon>
        <taxon>Pseudomonadota</taxon>
        <taxon>Alphaproteobacteria</taxon>
        <taxon>Caulobacterales</taxon>
        <taxon>Caulobacteraceae</taxon>
        <taxon>Brevundimonas</taxon>
    </lineage>
</organism>
<dbReference type="EMBL" id="JBHLSW010000007">
    <property type="protein sequence ID" value="MFC0634440.1"/>
    <property type="molecule type" value="Genomic_DNA"/>
</dbReference>
<dbReference type="RefSeq" id="WP_376836486.1">
    <property type="nucleotide sequence ID" value="NZ_JBHLSW010000007.1"/>
</dbReference>
<evidence type="ECO:0000256" key="1">
    <source>
        <dbReference type="SAM" id="SignalP"/>
    </source>
</evidence>
<protein>
    <recommendedName>
        <fullName evidence="4">YARHG domain-containing protein</fullName>
    </recommendedName>
</protein>
<comment type="caution">
    <text evidence="2">The sequence shown here is derived from an EMBL/GenBank/DDBJ whole genome shotgun (WGS) entry which is preliminary data.</text>
</comment>
<proteinExistence type="predicted"/>
<accession>A0ABV6R497</accession>
<keyword evidence="1" id="KW-0732">Signal</keyword>
<sequence>MNITARALAAALVLSAATPAFAGDPLQARQGTGPGQQVEQRTPPRALYICAADAETRAAFERQHGQAPVFMTAEDVLSARRDDVTWQAPRCMTEREYARLVQSNSAYAEQRDPR</sequence>